<feature type="region of interest" description="Disordered" evidence="1">
    <location>
        <begin position="168"/>
        <end position="191"/>
    </location>
</feature>
<proteinExistence type="predicted"/>
<accession>A0A840WE05</accession>
<organism evidence="2 3">
    <name type="scientific">Nocardiopsis metallicus</name>
    <dbReference type="NCBI Taxonomy" id="179819"/>
    <lineage>
        <taxon>Bacteria</taxon>
        <taxon>Bacillati</taxon>
        <taxon>Actinomycetota</taxon>
        <taxon>Actinomycetes</taxon>
        <taxon>Streptosporangiales</taxon>
        <taxon>Nocardiopsidaceae</taxon>
        <taxon>Nocardiopsis</taxon>
    </lineage>
</organism>
<gene>
    <name evidence="2" type="ORF">HNR07_004790</name>
</gene>
<reference evidence="2 3" key="1">
    <citation type="submission" date="2020-08" db="EMBL/GenBank/DDBJ databases">
        <title>Sequencing the genomes of 1000 actinobacteria strains.</title>
        <authorList>
            <person name="Klenk H.-P."/>
        </authorList>
    </citation>
    <scope>NUCLEOTIDE SEQUENCE [LARGE SCALE GENOMIC DNA]</scope>
    <source>
        <strain evidence="2 3">DSM 44598</strain>
    </source>
</reference>
<keyword evidence="3" id="KW-1185">Reference proteome</keyword>
<dbReference type="AlphaFoldDB" id="A0A840WE05"/>
<evidence type="ECO:0000313" key="3">
    <source>
        <dbReference type="Proteomes" id="UP000579647"/>
    </source>
</evidence>
<sequence>MTDSGRDHGRDRRRFTAAVLGAAAAPEPTPVHHRVARGVVVDATSYMLCLATPQGEERFLYERVTSFWRGGEVRPAELRPGDDAVVLCSHDGRLVAERVWAQAARATGVITDREGDTLQVDPGHGRPRLTVVLPYRSSGRITVRHPRLEPGYLFDAVGTWQNGEIQASRPVTTQPPYPLSATPRRPPTRQYSTTVTGIATWYDPAWGRSSHLDPRALVAGAAYPALDPVGHEGEHNGTCDRRTSCVPLPLLSTGAALSLRNDCTRDTAVVPVVDCAAADSWLCDLCPACGSQSAGRLASLTMTSFVALGGRLEAGCFNATMTVANQEG</sequence>
<comment type="caution">
    <text evidence="2">The sequence shown here is derived from an EMBL/GenBank/DDBJ whole genome shotgun (WGS) entry which is preliminary data.</text>
</comment>
<protein>
    <submittedName>
        <fullName evidence="2">Uncharacterized protein</fullName>
    </submittedName>
</protein>
<evidence type="ECO:0000313" key="2">
    <source>
        <dbReference type="EMBL" id="MBB5493653.1"/>
    </source>
</evidence>
<evidence type="ECO:0000256" key="1">
    <source>
        <dbReference type="SAM" id="MobiDB-lite"/>
    </source>
</evidence>
<dbReference type="RefSeq" id="WP_184366815.1">
    <property type="nucleotide sequence ID" value="NZ_BAAAKM010000065.1"/>
</dbReference>
<name>A0A840WE05_9ACTN</name>
<dbReference type="Proteomes" id="UP000579647">
    <property type="component" value="Unassembled WGS sequence"/>
</dbReference>
<dbReference type="EMBL" id="JACHDO010000001">
    <property type="protein sequence ID" value="MBB5493653.1"/>
    <property type="molecule type" value="Genomic_DNA"/>
</dbReference>